<dbReference type="Proteomes" id="UP000193920">
    <property type="component" value="Unassembled WGS sequence"/>
</dbReference>
<name>A0A1Y2B3B0_9FUNG</name>
<feature type="transmembrane region" description="Helical" evidence="2">
    <location>
        <begin position="6"/>
        <end position="22"/>
    </location>
</feature>
<reference evidence="3 4" key="1">
    <citation type="submission" date="2016-08" db="EMBL/GenBank/DDBJ databases">
        <title>A Parts List for Fungal Cellulosomes Revealed by Comparative Genomics.</title>
        <authorList>
            <consortium name="DOE Joint Genome Institute"/>
            <person name="Haitjema C.H."/>
            <person name="Gilmore S.P."/>
            <person name="Henske J.K."/>
            <person name="Solomon K.V."/>
            <person name="De Groot R."/>
            <person name="Kuo A."/>
            <person name="Mondo S.J."/>
            <person name="Salamov A.A."/>
            <person name="Labutti K."/>
            <person name="Zhao Z."/>
            <person name="Chiniquy J."/>
            <person name="Barry K."/>
            <person name="Brewer H.M."/>
            <person name="Purvine S.O."/>
            <person name="Wright A.T."/>
            <person name="Boxma B."/>
            <person name="Van Alen T."/>
            <person name="Hackstein J.H."/>
            <person name="Baker S.E."/>
            <person name="Grigoriev I.V."/>
            <person name="O'Malley M.A."/>
        </authorList>
    </citation>
    <scope>NUCLEOTIDE SEQUENCE [LARGE SCALE GENOMIC DNA]</scope>
    <source>
        <strain evidence="3 4">G1</strain>
    </source>
</reference>
<accession>A0A1Y2B3B0</accession>
<evidence type="ECO:0000256" key="1">
    <source>
        <dbReference type="SAM" id="MobiDB-lite"/>
    </source>
</evidence>
<dbReference type="AlphaFoldDB" id="A0A1Y2B3B0"/>
<keyword evidence="2" id="KW-1133">Transmembrane helix</keyword>
<comment type="caution">
    <text evidence="3">The sequence shown here is derived from an EMBL/GenBank/DDBJ whole genome shotgun (WGS) entry which is preliminary data.</text>
</comment>
<keyword evidence="2" id="KW-0812">Transmembrane</keyword>
<evidence type="ECO:0000313" key="3">
    <source>
        <dbReference type="EMBL" id="ORY29206.1"/>
    </source>
</evidence>
<organism evidence="3 4">
    <name type="scientific">Neocallimastix californiae</name>
    <dbReference type="NCBI Taxonomy" id="1754190"/>
    <lineage>
        <taxon>Eukaryota</taxon>
        <taxon>Fungi</taxon>
        <taxon>Fungi incertae sedis</taxon>
        <taxon>Chytridiomycota</taxon>
        <taxon>Chytridiomycota incertae sedis</taxon>
        <taxon>Neocallimastigomycetes</taxon>
        <taxon>Neocallimastigales</taxon>
        <taxon>Neocallimastigaceae</taxon>
        <taxon>Neocallimastix</taxon>
    </lineage>
</organism>
<proteinExistence type="predicted"/>
<evidence type="ECO:0000313" key="4">
    <source>
        <dbReference type="Proteomes" id="UP000193920"/>
    </source>
</evidence>
<keyword evidence="2" id="KW-0472">Membrane</keyword>
<keyword evidence="4" id="KW-1185">Reference proteome</keyword>
<protein>
    <submittedName>
        <fullName evidence="3">Uncharacterized protein</fullName>
    </submittedName>
</protein>
<sequence length="474" mass="54483">MKFLYFIKTIFILYICLLLFLFKMNQENYSKTQIDNGSNFDEHIRHLYQLRFLLKQGQVSELNLDFFLLMVDISIQQMELLTDHQELIKRMKKVEKYEIPLLRMEMKKNIKTSTTNQKDIKILKTKVTKLKRDVLELDKNDNHAPPLLFHTLGHNNNNKNKNNKAMDDGLIEYDDLEKMDEVDRYVASLETLDYGNFNFSEEVDENEAHCDNNITPPSPPSSCPSSSVGNVIHDAADVSISSLPSPVESNSMVQHDPPEASSFSLPPPVESNCMVQHDTPEASTALPSPIESNSIVQHGISDVSSSLPPPFESNNMVQRGTSDASSDNNTFEDNKKQDIYNKYREHVEFKSIDENDKENIPLSTCNYGNEDYLNECDNLDYSVSIHPRKPKSSFRRNLRLKNIKQKESKRQYEKEVTQIINNFSKIKLSNNSKKLTALKLDKLLKKDQNKTKKGLSLKALKKAIKFSFNTSIDR</sequence>
<dbReference type="EMBL" id="MCOG01000181">
    <property type="protein sequence ID" value="ORY29206.1"/>
    <property type="molecule type" value="Genomic_DNA"/>
</dbReference>
<feature type="compositionally biased region" description="Polar residues" evidence="1">
    <location>
        <begin position="241"/>
        <end position="253"/>
    </location>
</feature>
<feature type="region of interest" description="Disordered" evidence="1">
    <location>
        <begin position="207"/>
        <end position="229"/>
    </location>
</feature>
<gene>
    <name evidence="3" type="ORF">LY90DRAFT_673976</name>
</gene>
<feature type="region of interest" description="Disordered" evidence="1">
    <location>
        <begin position="241"/>
        <end position="264"/>
    </location>
</feature>
<evidence type="ECO:0000256" key="2">
    <source>
        <dbReference type="SAM" id="Phobius"/>
    </source>
</evidence>